<keyword evidence="7" id="KW-1185">Reference proteome</keyword>
<proteinExistence type="inferred from homology"/>
<dbReference type="OrthoDB" id="9632339at2759"/>
<comment type="similarity">
    <text evidence="2">Belongs to the STOP family.</text>
</comment>
<gene>
    <name evidence="6" type="primary">MAP6_1</name>
    <name evidence="6" type="ORF">EYF80_021932</name>
</gene>
<evidence type="ECO:0000313" key="7">
    <source>
        <dbReference type="Proteomes" id="UP000314294"/>
    </source>
</evidence>
<dbReference type="GO" id="GO:0005801">
    <property type="term" value="C:cis-Golgi network"/>
    <property type="evidence" value="ECO:0007669"/>
    <property type="project" value="TreeGrafter"/>
</dbReference>
<feature type="compositionally biased region" description="Basic and acidic residues" evidence="5">
    <location>
        <begin position="162"/>
        <end position="173"/>
    </location>
</feature>
<organism evidence="6 7">
    <name type="scientific">Liparis tanakae</name>
    <name type="common">Tanaka's snailfish</name>
    <dbReference type="NCBI Taxonomy" id="230148"/>
    <lineage>
        <taxon>Eukaryota</taxon>
        <taxon>Metazoa</taxon>
        <taxon>Chordata</taxon>
        <taxon>Craniata</taxon>
        <taxon>Vertebrata</taxon>
        <taxon>Euteleostomi</taxon>
        <taxon>Actinopterygii</taxon>
        <taxon>Neopterygii</taxon>
        <taxon>Teleostei</taxon>
        <taxon>Neoteleostei</taxon>
        <taxon>Acanthomorphata</taxon>
        <taxon>Eupercaria</taxon>
        <taxon>Perciformes</taxon>
        <taxon>Cottioidei</taxon>
        <taxon>Cottales</taxon>
        <taxon>Liparidae</taxon>
        <taxon>Liparis</taxon>
    </lineage>
</organism>
<protein>
    <submittedName>
        <fullName evidence="6">Microtubule-associated protein 6</fullName>
    </submittedName>
</protein>
<dbReference type="GO" id="GO:0008017">
    <property type="term" value="F:microtubule binding"/>
    <property type="evidence" value="ECO:0007669"/>
    <property type="project" value="InterPro"/>
</dbReference>
<accession>A0A4Z2HPN7</accession>
<feature type="region of interest" description="Disordered" evidence="5">
    <location>
        <begin position="223"/>
        <end position="275"/>
    </location>
</feature>
<dbReference type="GO" id="GO:0005874">
    <property type="term" value="C:microtubule"/>
    <property type="evidence" value="ECO:0007669"/>
    <property type="project" value="InterPro"/>
</dbReference>
<evidence type="ECO:0000313" key="6">
    <source>
        <dbReference type="EMBL" id="TNN67778.1"/>
    </source>
</evidence>
<feature type="compositionally biased region" description="Polar residues" evidence="5">
    <location>
        <begin position="226"/>
        <end position="239"/>
    </location>
</feature>
<dbReference type="GO" id="GO:0000226">
    <property type="term" value="P:microtubule cytoskeleton organization"/>
    <property type="evidence" value="ECO:0007669"/>
    <property type="project" value="InterPro"/>
</dbReference>
<evidence type="ECO:0000256" key="4">
    <source>
        <dbReference type="ARBA" id="ARBA00023212"/>
    </source>
</evidence>
<comment type="caution">
    <text evidence="6">The sequence shown here is derived from an EMBL/GenBank/DDBJ whole genome shotgun (WGS) entry which is preliminary data.</text>
</comment>
<name>A0A4Z2HPN7_9TELE</name>
<dbReference type="GO" id="GO:0070507">
    <property type="term" value="P:regulation of microtubule cytoskeleton organization"/>
    <property type="evidence" value="ECO:0007669"/>
    <property type="project" value="TreeGrafter"/>
</dbReference>
<dbReference type="PANTHER" id="PTHR14759:SF37">
    <property type="entry name" value="MAP6 DOMAIN-CONTAINING PROTEIN 1"/>
    <property type="match status" value="1"/>
</dbReference>
<evidence type="ECO:0000256" key="3">
    <source>
        <dbReference type="ARBA" id="ARBA00022490"/>
    </source>
</evidence>
<keyword evidence="4" id="KW-0206">Cytoskeleton</keyword>
<dbReference type="EMBL" id="SRLO01000198">
    <property type="protein sequence ID" value="TNN67778.1"/>
    <property type="molecule type" value="Genomic_DNA"/>
</dbReference>
<reference evidence="6 7" key="1">
    <citation type="submission" date="2019-03" db="EMBL/GenBank/DDBJ databases">
        <title>First draft genome of Liparis tanakae, snailfish: a comprehensive survey of snailfish specific genes.</title>
        <authorList>
            <person name="Kim W."/>
            <person name="Song I."/>
            <person name="Jeong J.-H."/>
            <person name="Kim D."/>
            <person name="Kim S."/>
            <person name="Ryu S."/>
            <person name="Song J.Y."/>
            <person name="Lee S.K."/>
        </authorList>
    </citation>
    <scope>NUCLEOTIDE SEQUENCE [LARGE SCALE GENOMIC DNA]</scope>
    <source>
        <tissue evidence="6">Muscle</tissue>
    </source>
</reference>
<feature type="compositionally biased region" description="Basic and acidic residues" evidence="5">
    <location>
        <begin position="80"/>
        <end position="94"/>
    </location>
</feature>
<evidence type="ECO:0000256" key="2">
    <source>
        <dbReference type="ARBA" id="ARBA00005728"/>
    </source>
</evidence>
<evidence type="ECO:0000256" key="1">
    <source>
        <dbReference type="ARBA" id="ARBA00004245"/>
    </source>
</evidence>
<dbReference type="Proteomes" id="UP000314294">
    <property type="component" value="Unassembled WGS sequence"/>
</dbReference>
<dbReference type="InterPro" id="IPR007882">
    <property type="entry name" value="MAP6"/>
</dbReference>
<keyword evidence="3" id="KW-0963">Cytoplasm</keyword>
<dbReference type="AlphaFoldDB" id="A0A4Z2HPN7"/>
<evidence type="ECO:0000256" key="5">
    <source>
        <dbReference type="SAM" id="MobiDB-lite"/>
    </source>
</evidence>
<dbReference type="GO" id="GO:0005798">
    <property type="term" value="C:Golgi-associated vesicle"/>
    <property type="evidence" value="ECO:0007669"/>
    <property type="project" value="TreeGrafter"/>
</dbReference>
<dbReference type="PANTHER" id="PTHR14759">
    <property type="entry name" value="STOP PROTEIN"/>
    <property type="match status" value="1"/>
</dbReference>
<comment type="subcellular location">
    <subcellularLocation>
        <location evidence="1">Cytoplasm</location>
        <location evidence="1">Cytoskeleton</location>
    </subcellularLocation>
</comment>
<feature type="region of interest" description="Disordered" evidence="5">
    <location>
        <begin position="123"/>
        <end position="199"/>
    </location>
</feature>
<dbReference type="GO" id="GO:0005516">
    <property type="term" value="F:calmodulin binding"/>
    <property type="evidence" value="ECO:0007669"/>
    <property type="project" value="InterPro"/>
</dbReference>
<sequence length="275" mass="30202">MSWPCISRVCCLARFWNQFDRSDLSVPLTIQNYSDIEQEVRSVTKQVSASERAPGNNYSTPEPRAAAGAPPAGNRGSSRARKEPSYKPREDYHPPEVPFPSVTQYARDFKPWPIPRKDDFPWISNGGSRAAGVSDSYHSQAHPGDREERGRGQRWGDQPVMEESKTGSHRQEYRPSTGVRPAKGARKNTPAQYPSPGTEATHILCETSYQAAYSGQGHRSIGLHQGGNNITSAASYIQPTPTPTAAAGRSPIPSSLQQSVPPEMTDFSRTIHGEV</sequence>
<feature type="region of interest" description="Disordered" evidence="5">
    <location>
        <begin position="44"/>
        <end position="102"/>
    </location>
</feature>
<dbReference type="GO" id="GO:0030705">
    <property type="term" value="P:cytoskeleton-dependent intracellular transport"/>
    <property type="evidence" value="ECO:0007669"/>
    <property type="project" value="TreeGrafter"/>
</dbReference>